<keyword evidence="2" id="KW-1185">Reference proteome</keyword>
<dbReference type="OrthoDB" id="7699940at2759"/>
<accession>A0A0J7K1K7</accession>
<evidence type="ECO:0000313" key="1">
    <source>
        <dbReference type="EMBL" id="KMQ84207.1"/>
    </source>
</evidence>
<dbReference type="PaxDb" id="67767-A0A0J7K1K7"/>
<dbReference type="AlphaFoldDB" id="A0A0J7K1K7"/>
<proteinExistence type="predicted"/>
<dbReference type="STRING" id="67767.A0A0J7K1K7"/>
<dbReference type="EMBL" id="LBMM01017120">
    <property type="protein sequence ID" value="KMQ84207.1"/>
    <property type="molecule type" value="Genomic_DNA"/>
</dbReference>
<evidence type="ECO:0000313" key="2">
    <source>
        <dbReference type="Proteomes" id="UP000036403"/>
    </source>
</evidence>
<dbReference type="Proteomes" id="UP000036403">
    <property type="component" value="Unassembled WGS sequence"/>
</dbReference>
<name>A0A0J7K1K7_LASNI</name>
<reference evidence="1 2" key="1">
    <citation type="submission" date="2015-04" db="EMBL/GenBank/DDBJ databases">
        <title>Lasius niger genome sequencing.</title>
        <authorList>
            <person name="Konorov E.A."/>
            <person name="Nikitin M.A."/>
            <person name="Kirill M.V."/>
            <person name="Chang P."/>
        </authorList>
    </citation>
    <scope>NUCLEOTIDE SEQUENCE [LARGE SCALE GENOMIC DNA]</scope>
    <source>
        <tissue evidence="1">Whole</tissue>
    </source>
</reference>
<comment type="caution">
    <text evidence="1">The sequence shown here is derived from an EMBL/GenBank/DDBJ whole genome shotgun (WGS) entry which is preliminary data.</text>
</comment>
<organism evidence="1 2">
    <name type="scientific">Lasius niger</name>
    <name type="common">Black garden ant</name>
    <dbReference type="NCBI Taxonomy" id="67767"/>
    <lineage>
        <taxon>Eukaryota</taxon>
        <taxon>Metazoa</taxon>
        <taxon>Ecdysozoa</taxon>
        <taxon>Arthropoda</taxon>
        <taxon>Hexapoda</taxon>
        <taxon>Insecta</taxon>
        <taxon>Pterygota</taxon>
        <taxon>Neoptera</taxon>
        <taxon>Endopterygota</taxon>
        <taxon>Hymenoptera</taxon>
        <taxon>Apocrita</taxon>
        <taxon>Aculeata</taxon>
        <taxon>Formicoidea</taxon>
        <taxon>Formicidae</taxon>
        <taxon>Formicinae</taxon>
        <taxon>Lasius</taxon>
        <taxon>Lasius</taxon>
    </lineage>
</organism>
<gene>
    <name evidence="1" type="ORF">RF55_18201</name>
</gene>
<sequence>MGNWKFHLDTIQKMLPYFHASGHFFYAKSCHLYLQDMLSLEEKMDPLEYETFTKKGYFTIRRSDKFWSGIWSDMTIEQTLMRTMKSIGGLTHGRGISNSVLTMWTLGMVFLHNVCDEIEKFCGISIETTE</sequence>
<protein>
    <submittedName>
        <fullName evidence="1">Uncharacterized protein</fullName>
    </submittedName>
</protein>
<dbReference type="PANTHER" id="PTHR47018">
    <property type="entry name" value="CXC DOMAIN-CONTAINING PROTEIN-RELATED"/>
    <property type="match status" value="1"/>
</dbReference>